<organism evidence="1 2">
    <name type="scientific">Pedobacter rhizosphaerae</name>
    <dbReference type="NCBI Taxonomy" id="390241"/>
    <lineage>
        <taxon>Bacteria</taxon>
        <taxon>Pseudomonadati</taxon>
        <taxon>Bacteroidota</taxon>
        <taxon>Sphingobacteriia</taxon>
        <taxon>Sphingobacteriales</taxon>
        <taxon>Sphingobacteriaceae</taxon>
        <taxon>Pedobacter</taxon>
    </lineage>
</organism>
<dbReference type="AlphaFoldDB" id="A0A1H9VNQ1"/>
<keyword evidence="2" id="KW-1185">Reference proteome</keyword>
<proteinExistence type="predicted"/>
<accession>A0A1H9VNQ1</accession>
<protein>
    <submittedName>
        <fullName evidence="1">Uncharacterized protein</fullName>
    </submittedName>
</protein>
<dbReference type="STRING" id="390241.SAMN04488023_14610"/>
<name>A0A1H9VNQ1_9SPHI</name>
<dbReference type="Proteomes" id="UP000199572">
    <property type="component" value="Unassembled WGS sequence"/>
</dbReference>
<gene>
    <name evidence="1" type="ORF">SAMN04488023_14610</name>
</gene>
<dbReference type="EMBL" id="FOGG01000046">
    <property type="protein sequence ID" value="SES23346.1"/>
    <property type="molecule type" value="Genomic_DNA"/>
</dbReference>
<evidence type="ECO:0000313" key="1">
    <source>
        <dbReference type="EMBL" id="SES23346.1"/>
    </source>
</evidence>
<reference evidence="1 2" key="1">
    <citation type="submission" date="2016-10" db="EMBL/GenBank/DDBJ databases">
        <authorList>
            <person name="de Groot N.N."/>
        </authorList>
    </citation>
    <scope>NUCLEOTIDE SEQUENCE [LARGE SCALE GENOMIC DNA]</scope>
    <source>
        <strain evidence="1 2">DSM 18610</strain>
    </source>
</reference>
<sequence>MNFFPALDAGYEPKDYAYAKADIPIGTFVATLDFMLWSKSGLTVNCFFTLTDSGKKVTLSVYRKAANQDRYMAGGTEVRYLPFGTSVELTIEANELGKPLLVDMVIRKN</sequence>
<evidence type="ECO:0000313" key="2">
    <source>
        <dbReference type="Proteomes" id="UP000199572"/>
    </source>
</evidence>